<keyword evidence="2" id="KW-1185">Reference proteome</keyword>
<proteinExistence type="predicted"/>
<accession>A0ACB8R692</accession>
<comment type="caution">
    <text evidence="1">The sequence shown here is derived from an EMBL/GenBank/DDBJ whole genome shotgun (WGS) entry which is preliminary data.</text>
</comment>
<reference evidence="1" key="1">
    <citation type="submission" date="2021-02" db="EMBL/GenBank/DDBJ databases">
        <authorList>
            <consortium name="DOE Joint Genome Institute"/>
            <person name="Ahrendt S."/>
            <person name="Looney B.P."/>
            <person name="Miyauchi S."/>
            <person name="Morin E."/>
            <person name="Drula E."/>
            <person name="Courty P.E."/>
            <person name="Chicoki N."/>
            <person name="Fauchery L."/>
            <person name="Kohler A."/>
            <person name="Kuo A."/>
            <person name="Labutti K."/>
            <person name="Pangilinan J."/>
            <person name="Lipzen A."/>
            <person name="Riley R."/>
            <person name="Andreopoulos W."/>
            <person name="He G."/>
            <person name="Johnson J."/>
            <person name="Barry K.W."/>
            <person name="Grigoriev I.V."/>
            <person name="Nagy L."/>
            <person name="Hibbett D."/>
            <person name="Henrissat B."/>
            <person name="Matheny P.B."/>
            <person name="Labbe J."/>
            <person name="Martin F."/>
        </authorList>
    </citation>
    <scope>NUCLEOTIDE SEQUENCE</scope>
    <source>
        <strain evidence="1">FP105234-sp</strain>
    </source>
</reference>
<protein>
    <submittedName>
        <fullName evidence="1">Phosphatases II</fullName>
    </submittedName>
</protein>
<dbReference type="Proteomes" id="UP000814033">
    <property type="component" value="Unassembled WGS sequence"/>
</dbReference>
<sequence length="199" mass="22153">MALVERSLSHPHFSSMPYNYSNTLSALTLTVPQTPLSPSIPSTPHPHPLHFPSALLSEILPRLYISDVCAAEDPVRLAEFGITHVLSTMPGTVRIPPGLRGAQVALQDTPFEELAEHLPHTSQWIHDALRDPKARVLVHCALGSSRSVSVVCAYLIAHHGFTPGQAVEYIKERRWVANPNRGFVDQLHEYWRSLRDHNA</sequence>
<name>A0ACB8R692_9AGAM</name>
<dbReference type="EMBL" id="MU276356">
    <property type="protein sequence ID" value="KAI0039106.1"/>
    <property type="molecule type" value="Genomic_DNA"/>
</dbReference>
<evidence type="ECO:0000313" key="2">
    <source>
        <dbReference type="Proteomes" id="UP000814033"/>
    </source>
</evidence>
<gene>
    <name evidence="1" type="ORF">FA95DRAFT_1094815</name>
</gene>
<reference evidence="1" key="2">
    <citation type="journal article" date="2022" name="New Phytol.">
        <title>Evolutionary transition to the ectomycorrhizal habit in the genomes of a hyperdiverse lineage of mushroom-forming fungi.</title>
        <authorList>
            <person name="Looney B."/>
            <person name="Miyauchi S."/>
            <person name="Morin E."/>
            <person name="Drula E."/>
            <person name="Courty P.E."/>
            <person name="Kohler A."/>
            <person name="Kuo A."/>
            <person name="LaButti K."/>
            <person name="Pangilinan J."/>
            <person name="Lipzen A."/>
            <person name="Riley R."/>
            <person name="Andreopoulos W."/>
            <person name="He G."/>
            <person name="Johnson J."/>
            <person name="Nolan M."/>
            <person name="Tritt A."/>
            <person name="Barry K.W."/>
            <person name="Grigoriev I.V."/>
            <person name="Nagy L.G."/>
            <person name="Hibbett D."/>
            <person name="Henrissat B."/>
            <person name="Matheny P.B."/>
            <person name="Labbe J."/>
            <person name="Martin F.M."/>
        </authorList>
    </citation>
    <scope>NUCLEOTIDE SEQUENCE</scope>
    <source>
        <strain evidence="1">FP105234-sp</strain>
    </source>
</reference>
<evidence type="ECO:0000313" key="1">
    <source>
        <dbReference type="EMBL" id="KAI0039106.1"/>
    </source>
</evidence>
<organism evidence="1 2">
    <name type="scientific">Auriscalpium vulgare</name>
    <dbReference type="NCBI Taxonomy" id="40419"/>
    <lineage>
        <taxon>Eukaryota</taxon>
        <taxon>Fungi</taxon>
        <taxon>Dikarya</taxon>
        <taxon>Basidiomycota</taxon>
        <taxon>Agaricomycotina</taxon>
        <taxon>Agaricomycetes</taxon>
        <taxon>Russulales</taxon>
        <taxon>Auriscalpiaceae</taxon>
        <taxon>Auriscalpium</taxon>
    </lineage>
</organism>